<keyword evidence="9" id="KW-0175">Coiled coil</keyword>
<evidence type="ECO:0000313" key="11">
    <source>
        <dbReference type="EMBL" id="CAQ57445.1"/>
    </source>
</evidence>
<gene>
    <name evidence="11" type="ORF">Tb427.BES10.5</name>
</gene>
<keyword evidence="8" id="KW-0449">Lipoprotein</keyword>
<evidence type="ECO:0000259" key="10">
    <source>
        <dbReference type="Pfam" id="PF13206"/>
    </source>
</evidence>
<evidence type="ECO:0000256" key="9">
    <source>
        <dbReference type="SAM" id="Coils"/>
    </source>
</evidence>
<feature type="coiled-coil region" evidence="9">
    <location>
        <begin position="402"/>
        <end position="429"/>
    </location>
</feature>
<reference evidence="11" key="1">
    <citation type="submission" date="2008-05" db="EMBL/GenBank/DDBJ databases">
        <title>The architecture of bloodstream-form variant surface glycoprotein expression sites in Trypanosoma brucei Lister 427.</title>
        <authorList>
            <person name="Hertz-Fowler C."/>
            <person name="Figueiredo L.M."/>
            <person name="Quail M.A."/>
            <person name="Becker M."/>
            <person name="Jackson A."/>
            <person name="Bason N."/>
            <person name="Brooks K."/>
            <person name="Churcher C."/>
            <person name="Fahkro D."/>
            <person name="Goodhead I."/>
            <person name="Heath P."/>
            <person name="Mungall K."/>
            <person name="Harris D."/>
            <person name="Hauser H."/>
            <person name="Sanders M."/>
            <person name="Saunders D."/>
            <person name="Seeger K."/>
            <person name="Taylor J.E."/>
            <person name="Walker D."/>
            <person name="White B."/>
            <person name="Young R."/>
            <person name="Kartvelishvili M."/>
            <person name="Sharp S."/>
            <person name="Cross G.A."/>
            <person name="Rudenko G."/>
            <person name="Barry J.D."/>
            <person name="Louis E.J."/>
            <person name="Berriman M."/>
        </authorList>
    </citation>
    <scope>NUCLEOTIDE SEQUENCE</scope>
    <source>
        <strain evidence="11">Lister 427</strain>
    </source>
</reference>
<feature type="domain" description="Trypanosome variant surface glycoprotein B-type N-terminal" evidence="10">
    <location>
        <begin position="107"/>
        <end position="219"/>
    </location>
</feature>
<evidence type="ECO:0000256" key="6">
    <source>
        <dbReference type="ARBA" id="ARBA00023136"/>
    </source>
</evidence>
<comment type="subcellular location">
    <subcellularLocation>
        <location evidence="2">Cell membrane</location>
        <topology evidence="2">Lipid-anchor</topology>
        <topology evidence="2">GPI-anchor</topology>
    </subcellularLocation>
</comment>
<comment type="function">
    <text evidence="1">VSG forms a coat on the surface of the parasite. The trypanosome evades the immune response of the host by expressing a series of antigenically distinct VSGs from an estimated 1000 VSG genes.</text>
</comment>
<organism evidence="11">
    <name type="scientific">Trypanosoma brucei brucei</name>
    <dbReference type="NCBI Taxonomy" id="5702"/>
    <lineage>
        <taxon>Eukaryota</taxon>
        <taxon>Discoba</taxon>
        <taxon>Euglenozoa</taxon>
        <taxon>Kinetoplastea</taxon>
        <taxon>Metakinetoplastina</taxon>
        <taxon>Trypanosomatida</taxon>
        <taxon>Trypanosomatidae</taxon>
        <taxon>Trypanosoma</taxon>
    </lineage>
</organism>
<evidence type="ECO:0000256" key="4">
    <source>
        <dbReference type="ARBA" id="ARBA00022622"/>
    </source>
</evidence>
<keyword evidence="3" id="KW-1003">Cell membrane</keyword>
<dbReference type="GO" id="GO:0005886">
    <property type="term" value="C:plasma membrane"/>
    <property type="evidence" value="ECO:0007669"/>
    <property type="project" value="UniProtKB-SubCell"/>
</dbReference>
<evidence type="ECO:0000256" key="2">
    <source>
        <dbReference type="ARBA" id="ARBA00004609"/>
    </source>
</evidence>
<accession>B3GVR1</accession>
<protein>
    <submittedName>
        <fullName evidence="11">Expression site-associated gene 2 (ESAG2) protein</fullName>
    </submittedName>
</protein>
<keyword evidence="5" id="KW-0732">Signal</keyword>
<keyword evidence="4" id="KW-0336">GPI-anchor</keyword>
<proteinExistence type="predicted"/>
<evidence type="ECO:0000256" key="3">
    <source>
        <dbReference type="ARBA" id="ARBA00022475"/>
    </source>
</evidence>
<evidence type="ECO:0000256" key="5">
    <source>
        <dbReference type="ARBA" id="ARBA00022729"/>
    </source>
</evidence>
<feature type="domain" description="Trypanosome variant surface glycoprotein B-type N-terminal" evidence="10">
    <location>
        <begin position="304"/>
        <end position="417"/>
    </location>
</feature>
<dbReference type="AlphaFoldDB" id="B3GVR1"/>
<dbReference type="InterPro" id="IPR025932">
    <property type="entry name" value="Trypano_VSG_B_N_dom"/>
</dbReference>
<keyword evidence="6" id="KW-0472">Membrane</keyword>
<name>B3GVR1_TRYBB</name>
<keyword evidence="7" id="KW-0325">Glycoprotein</keyword>
<dbReference type="GO" id="GO:0098552">
    <property type="term" value="C:side of membrane"/>
    <property type="evidence" value="ECO:0007669"/>
    <property type="project" value="UniProtKB-KW"/>
</dbReference>
<evidence type="ECO:0000256" key="7">
    <source>
        <dbReference type="ARBA" id="ARBA00023180"/>
    </source>
</evidence>
<sequence>MNRITMRYKIVIAVGVFVAVLSPSFQSDLGSFKWSTELIDWSKVTEYIDESYKHHNTGDFDVLCKIYRITQAEAPQPSFENREKENEILNKLEEMVRETEAVGGGGNKGSNKSANSTTAYEEIRKLFEKAKALKEEMEMNRTKALNASRYAKDNMLRAVYGDAVDVARNENKTLEEAMRGNKSLLFNSVDHANMSCGSYGDKLVGKTLINDFFCLCVGEAISVTGEIIKEEKKKEEEEVKEEEVQSVQSATDGDYNLTMIEIYNRLNCPCKDAIRRPKSGSWTMMAEHCDGDGRICDPENVTYGHTEAWDVISKACVYKNVASNVKTLKSALAEFDDLVNLEQDKYQVKGILGYVRTDHNKNHACTSHTAGFTCVSYKHTLENGGIPWYNHLTNATEQLQEMDMYAKEADSHIHELEEYEDEAEEIFLEVKLGGDAELWKSSQGKGDDARVDNDGLTHLNIATGVAMLLIISLICTL</sequence>
<evidence type="ECO:0000256" key="8">
    <source>
        <dbReference type="ARBA" id="ARBA00023288"/>
    </source>
</evidence>
<evidence type="ECO:0000256" key="1">
    <source>
        <dbReference type="ARBA" id="ARBA00002523"/>
    </source>
</evidence>
<dbReference type="EMBL" id="FM162580">
    <property type="protein sequence ID" value="CAQ57445.1"/>
    <property type="molecule type" value="Genomic_DNA"/>
</dbReference>
<dbReference type="Pfam" id="PF13206">
    <property type="entry name" value="VSG_B"/>
    <property type="match status" value="2"/>
</dbReference>
<feature type="coiled-coil region" evidence="9">
    <location>
        <begin position="82"/>
        <end position="143"/>
    </location>
</feature>